<dbReference type="GeneID" id="108075483"/>
<dbReference type="OrthoDB" id="7864702at2759"/>
<gene>
    <name evidence="3" type="primary">LOC108075483</name>
</gene>
<sequence length="118" mass="13181">MKTSLLLAFLMVVTLNLVVAEGDDGYLYGGPSGDQLQEISAVNRPRKHRLNPRVYPQPLSQACGDEDAESHAAAVATYHASRPQPRRISHHKEVVVDPSFFEPSAERIEELRRFALDQ</sequence>
<dbReference type="AlphaFoldDB" id="A0A6P4I3D4"/>
<keyword evidence="2" id="KW-1185">Reference proteome</keyword>
<keyword evidence="1" id="KW-0732">Signal</keyword>
<dbReference type="RefSeq" id="XP_017023427.1">
    <property type="nucleotide sequence ID" value="XM_017167938.2"/>
</dbReference>
<dbReference type="Proteomes" id="UP001652661">
    <property type="component" value="Chromosome 3R"/>
</dbReference>
<feature type="chain" id="PRO_5028342270" evidence="1">
    <location>
        <begin position="21"/>
        <end position="118"/>
    </location>
</feature>
<name>A0A6P4I3D4_DROKI</name>
<accession>A0A6P4I3D4</accession>
<evidence type="ECO:0000313" key="2">
    <source>
        <dbReference type="Proteomes" id="UP001652661"/>
    </source>
</evidence>
<evidence type="ECO:0000256" key="1">
    <source>
        <dbReference type="SAM" id="SignalP"/>
    </source>
</evidence>
<feature type="signal peptide" evidence="1">
    <location>
        <begin position="1"/>
        <end position="20"/>
    </location>
</feature>
<proteinExistence type="predicted"/>
<reference evidence="3" key="1">
    <citation type="submission" date="2025-08" db="UniProtKB">
        <authorList>
            <consortium name="RefSeq"/>
        </authorList>
    </citation>
    <scope>IDENTIFICATION</scope>
    <source>
        <strain evidence="3">14028-0561.14</strain>
        <tissue evidence="3">Whole fly</tissue>
    </source>
</reference>
<organism evidence="2 3">
    <name type="scientific">Drosophila kikkawai</name>
    <name type="common">Fruit fly</name>
    <dbReference type="NCBI Taxonomy" id="30033"/>
    <lineage>
        <taxon>Eukaryota</taxon>
        <taxon>Metazoa</taxon>
        <taxon>Ecdysozoa</taxon>
        <taxon>Arthropoda</taxon>
        <taxon>Hexapoda</taxon>
        <taxon>Insecta</taxon>
        <taxon>Pterygota</taxon>
        <taxon>Neoptera</taxon>
        <taxon>Endopterygota</taxon>
        <taxon>Diptera</taxon>
        <taxon>Brachycera</taxon>
        <taxon>Muscomorpha</taxon>
        <taxon>Ephydroidea</taxon>
        <taxon>Drosophilidae</taxon>
        <taxon>Drosophila</taxon>
        <taxon>Sophophora</taxon>
    </lineage>
</organism>
<protein>
    <submittedName>
        <fullName evidence="3">Uncharacterized protein</fullName>
    </submittedName>
</protein>
<evidence type="ECO:0000313" key="3">
    <source>
        <dbReference type="RefSeq" id="XP_017023427.1"/>
    </source>
</evidence>